<dbReference type="EMBL" id="JBHSGI010000005">
    <property type="protein sequence ID" value="MFC4668396.1"/>
    <property type="molecule type" value="Genomic_DNA"/>
</dbReference>
<name>A0ABV9KEN0_9RHOB</name>
<proteinExistence type="predicted"/>
<dbReference type="PANTHER" id="PTHR38457:SF1">
    <property type="entry name" value="REGULATOR ABRB-RELATED"/>
    <property type="match status" value="1"/>
</dbReference>
<organism evidence="2 3">
    <name type="scientific">Seohaeicola nanhaiensis</name>
    <dbReference type="NCBI Taxonomy" id="1387282"/>
    <lineage>
        <taxon>Bacteria</taxon>
        <taxon>Pseudomonadati</taxon>
        <taxon>Pseudomonadota</taxon>
        <taxon>Alphaproteobacteria</taxon>
        <taxon>Rhodobacterales</taxon>
        <taxon>Roseobacteraceae</taxon>
        <taxon>Seohaeicola</taxon>
    </lineage>
</organism>
<keyword evidence="1" id="KW-0812">Transmembrane</keyword>
<sequence length="350" mass="35481">MPMPAKFASLATTAVSVAIGAVGYLIATWLSAPAPVLIGPAIAVSLAGLAGIRTGIDMTVRDICFVVLGFGIGCGFNPSAGAAILHWPFAFLTLAVALVVTIWACGVLLMRAFGFDSRSAVLSSAPGHLSFVMMLAAEAGGNVGRVAVVQSIRLLSLTLVVPFAAMAMGYQMGDISGIGGAPMGWGMLALLLVAGGLLGLLFQKLRITAPLLLGPMLVAGLTHVTSTVEGGVPPLLLTPAFLVLGTLIGTRFSGMTLLDLRASAAAGLGVTAIGTAITVAASVPVAMALELPVAHVLVAFSPGGLETMVALGAVMGVSPGFVAACHIMRLVILTGLIPLSLRWSQRYRTT</sequence>
<feature type="transmembrane region" description="Helical" evidence="1">
    <location>
        <begin position="32"/>
        <end position="52"/>
    </location>
</feature>
<evidence type="ECO:0000256" key="1">
    <source>
        <dbReference type="SAM" id="Phobius"/>
    </source>
</evidence>
<dbReference type="PIRSF" id="PIRSF038991">
    <property type="entry name" value="Protein_AbrB"/>
    <property type="match status" value="1"/>
</dbReference>
<feature type="transmembrane region" description="Helical" evidence="1">
    <location>
        <begin position="64"/>
        <end position="85"/>
    </location>
</feature>
<evidence type="ECO:0000313" key="3">
    <source>
        <dbReference type="Proteomes" id="UP001595973"/>
    </source>
</evidence>
<keyword evidence="3" id="KW-1185">Reference proteome</keyword>
<reference evidence="3" key="1">
    <citation type="journal article" date="2019" name="Int. J. Syst. Evol. Microbiol.">
        <title>The Global Catalogue of Microorganisms (GCM) 10K type strain sequencing project: providing services to taxonomists for standard genome sequencing and annotation.</title>
        <authorList>
            <consortium name="The Broad Institute Genomics Platform"/>
            <consortium name="The Broad Institute Genome Sequencing Center for Infectious Disease"/>
            <person name="Wu L."/>
            <person name="Ma J."/>
        </authorList>
    </citation>
    <scope>NUCLEOTIDE SEQUENCE [LARGE SCALE GENOMIC DNA]</scope>
    <source>
        <strain evidence="3">CGMCC 4.7283</strain>
    </source>
</reference>
<feature type="transmembrane region" description="Helical" evidence="1">
    <location>
        <begin position="309"/>
        <end position="339"/>
    </location>
</feature>
<feature type="transmembrane region" description="Helical" evidence="1">
    <location>
        <begin position="91"/>
        <end position="110"/>
    </location>
</feature>
<dbReference type="Proteomes" id="UP001595973">
    <property type="component" value="Unassembled WGS sequence"/>
</dbReference>
<feature type="transmembrane region" description="Helical" evidence="1">
    <location>
        <begin position="7"/>
        <end position="26"/>
    </location>
</feature>
<keyword evidence="1" id="KW-1133">Transmembrane helix</keyword>
<feature type="transmembrane region" description="Helical" evidence="1">
    <location>
        <begin position="154"/>
        <end position="172"/>
    </location>
</feature>
<protein>
    <submittedName>
        <fullName evidence="2">AbrB family transcriptional regulator</fullName>
    </submittedName>
</protein>
<feature type="transmembrane region" description="Helical" evidence="1">
    <location>
        <begin position="184"/>
        <end position="202"/>
    </location>
</feature>
<feature type="transmembrane region" description="Helical" evidence="1">
    <location>
        <begin position="234"/>
        <end position="252"/>
    </location>
</feature>
<feature type="transmembrane region" description="Helical" evidence="1">
    <location>
        <begin position="264"/>
        <end position="289"/>
    </location>
</feature>
<gene>
    <name evidence="2" type="ORF">ACFO5X_07520</name>
</gene>
<comment type="caution">
    <text evidence="2">The sequence shown here is derived from an EMBL/GenBank/DDBJ whole genome shotgun (WGS) entry which is preliminary data.</text>
</comment>
<dbReference type="PANTHER" id="PTHR38457">
    <property type="entry name" value="REGULATOR ABRB-RELATED"/>
    <property type="match status" value="1"/>
</dbReference>
<evidence type="ECO:0000313" key="2">
    <source>
        <dbReference type="EMBL" id="MFC4668396.1"/>
    </source>
</evidence>
<feature type="transmembrane region" description="Helical" evidence="1">
    <location>
        <begin position="209"/>
        <end position="228"/>
    </location>
</feature>
<dbReference type="RefSeq" id="WP_380716675.1">
    <property type="nucleotide sequence ID" value="NZ_JBHSGI010000005.1"/>
</dbReference>
<dbReference type="InterPro" id="IPR007820">
    <property type="entry name" value="AbrB_fam"/>
</dbReference>
<accession>A0ABV9KEN0</accession>
<dbReference type="Pfam" id="PF05145">
    <property type="entry name" value="AbrB"/>
    <property type="match status" value="1"/>
</dbReference>
<keyword evidence="1" id="KW-0472">Membrane</keyword>